<evidence type="ECO:0000256" key="1">
    <source>
        <dbReference type="SAM" id="SignalP"/>
    </source>
</evidence>
<evidence type="ECO:0000259" key="2">
    <source>
        <dbReference type="SMART" id="SM00912"/>
    </source>
</evidence>
<feature type="chain" id="PRO_5015787997" description="Filamentous haemagglutinin FhaB/tRNA nuclease CdiA-like TPS domain-containing protein" evidence="1">
    <location>
        <begin position="29"/>
        <end position="2098"/>
    </location>
</feature>
<dbReference type="InterPro" id="IPR041286">
    <property type="entry name" value="MBG_2"/>
</dbReference>
<dbReference type="InterPro" id="IPR012334">
    <property type="entry name" value="Pectin_lyas_fold"/>
</dbReference>
<proteinExistence type="predicted"/>
<feature type="domain" description="Filamentous haemagglutinin FhaB/tRNA nuclease CdiA-like TPS" evidence="2">
    <location>
        <begin position="29"/>
        <end position="143"/>
    </location>
</feature>
<accession>A0A2T9KD78</accession>
<dbReference type="SUPFAM" id="SSF51126">
    <property type="entry name" value="Pectin lyase-like"/>
    <property type="match status" value="1"/>
</dbReference>
<dbReference type="Gene3D" id="2.160.20.110">
    <property type="match status" value="1"/>
</dbReference>
<sequence length="2098" mass="198664">MLIANKLRLIATTSLTLTLAAMATQAAARDALPTGGSVVAGSAAIGGQSGGAQTITQTSQKAVIDWASFNVGQGNSLTFVTPNADGATLNRVTGTTGSTIAGQITANGSVYLINPNGIQITQTGVVNAGRGFVASTLDISNDEFMAGAGRFTGTGGTIDHRGSITVGAGGVVGLLGGSVSSSGLIMAPAGKVVIGAVTHATLDLNGGGFLQVALPEQSALAADGSSALVSAQSGYEATRNTVNLDGLSSSSVSGRNGDIVLGGKISVDSDAGDAGSILVMGNNTRANGELSARATGAAGKGGFIETSGNHVDFTGLRVDTRAASGATGTWLVDPTDLTIDAAAASTIQSNLATTNVTLETYLSGAPSGPGVASEGAGDIIVNSAISWGANTLTLNAANSIKVNAVLTASGSAGLALNYGDTKGVLAATPLAGAGLDFGLTSSGFGGRIDFTGGNNSFAVNGQAYTIITALGAAGSTTGLDLQGINGALGGFYALGANIDASATSGWNSGRGFDPLGATSATGGGQGFTGRFLGLGHTVSNLTVNRTSSAYGGLFGYAAASASIGNVGLVNASVAVNGEASTGAGVGGTAGALAGVSYGAVTQSYSTGSVSANGGPTSDPFTGGAGGVAGGLVGKSYGTITGSHSSATVSASGRDAATFGGAGGKAGGLAGQSYGGISDSYATGAVAANGGTSTGTAGSGGAGGVAGGLVAESSGALTGSHATGVVSANGGSGRTSGVGGKAGGLVGLSSGTITASYATGVVSANGGGGGAGDGNNGGTGGVAGGLVAESDGAITRSYSTGAVTANGGGGGMGASSSGAGGSGGTAGGLVGKSRSTIGLSYATGAASANGGGGASATMFSGGNGGRGGVAGGLVGDASGAIAQSYATGAASANGGGGGNASGVTGGVGGNGGVGGTAGGLAGLASADIAQSYSTGRVSAGGGGGGSYMTWSGVTMVTAYGASGAAGTSGGLIAVASAGTIEASYWDRYASGQALGVGSNTGATLTSLASVTSDAAQWNAADYIYNASAWSMLATGATSDIDLTGGQALTWRMYEGFTTPMLKAFLKPGTVAVSVGDATSVYNGVRQLVSATVTAPNGVDTSLILGGGRGRDVGSYVTGAYSTQQGYDLVVTATGTLTITPKALTISGGTSTLTYSGSAFGNGYVVNGLVSGDYITSLVGGAIGTNVGTYLDNLSGATGNGLSNYNITYVNGSLTINPKALTITGANVSSVYNGLEKTHALVVNGLVGRDTVTSVAGVATATNVGAYADNLSGAIGSGLSNYNITYVNGSLAITPKALTVTGNTGSSIYSGGAQTNGFTTSGLVGSDTVTSVAGLGGGTNVGSYADSLSAATGSGLSNYAITYVNGGLSITPKALTITGDSGSNAYNGALQTNGFTATGLVGPDMVASVDGLGRGTNVGTYADNLSGATGLGLSNYAITYVNGGLAIMPKALTISGGVGSLIYNGSAQANGFTTSGLIGSDTVTSVTGLASGTNVGSYADVLSGAVGSGLSNYAITYVNGGLVITPKAVTVTYTANAASSTYGQAATGLSGGYLASGLIGGDTLSGSASWTTAATTTSGVGGYAITGSGLGVGSNYTLVASQAAGNAAALTITPRALTVTGNTGSLVYNGAAQVNGFTTSGLINGDTVTSVAGLAGGTNVGTYADALSGAAGSGLSNYAITYSNGGLVITPKALTVTYAANAASSVYGQAPTGLGGGYVVDGLVGGDTLSGAANWTTTATATSGVGAYAITGSGLGASANYALVASQAAGNASALTITPRALTVAGNTSSLVYNGAAQTNGFTTSGLVNGDTVTSVAGLAGGVFAGTYADALSNATGSGLSNYVITYANGGLAITPRALTVTYTANGLGSVYGDAPTGLSGGYVVDGLVGADTLFGAAAWTTTATGTSGVGTYAIAGSGLSASGNYVLTSVQAAGNASALTITPRTIIVTADALSRVYGAANPALTWTVGGRGLVNGDTLSGALATAADTNSVVGDYAITRGSLATSPNYAVTFVDAVLSVTPAPSSNPPSRVIDNDSADASISGAMSGGLDLMPSLVSVAFSESGEVLRDDAASKGGSGGNCQARGDKAAANCAAASGS</sequence>
<feature type="signal peptide" evidence="1">
    <location>
        <begin position="1"/>
        <end position="28"/>
    </location>
</feature>
<evidence type="ECO:0000313" key="4">
    <source>
        <dbReference type="Proteomes" id="UP000245073"/>
    </source>
</evidence>
<dbReference type="Gene3D" id="3.30.160.710">
    <property type="match status" value="1"/>
</dbReference>
<organism evidence="3 4">
    <name type="scientific">Caulobacter endophyticus</name>
    <dbReference type="NCBI Taxonomy" id="2172652"/>
    <lineage>
        <taxon>Bacteria</taxon>
        <taxon>Pseudomonadati</taxon>
        <taxon>Pseudomonadota</taxon>
        <taxon>Alphaproteobacteria</taxon>
        <taxon>Caulobacterales</taxon>
        <taxon>Caulobacteraceae</taxon>
        <taxon>Caulobacter</taxon>
    </lineage>
</organism>
<evidence type="ECO:0000313" key="3">
    <source>
        <dbReference type="EMBL" id="PVM93844.1"/>
    </source>
</evidence>
<dbReference type="NCBIfam" id="TIGR01901">
    <property type="entry name" value="adhes_NPXG"/>
    <property type="match status" value="1"/>
</dbReference>
<keyword evidence="4" id="KW-1185">Reference proteome</keyword>
<dbReference type="InterPro" id="IPR008638">
    <property type="entry name" value="FhaB/CdiA-like_TPS"/>
</dbReference>
<name>A0A2T9KD78_9CAUL</name>
<keyword evidence="1" id="KW-0732">Signal</keyword>
<dbReference type="EMBL" id="QDKQ01000013">
    <property type="protein sequence ID" value="PVM93844.1"/>
    <property type="molecule type" value="Genomic_DNA"/>
</dbReference>
<dbReference type="SMART" id="SM00912">
    <property type="entry name" value="Haemagg_act"/>
    <property type="match status" value="1"/>
</dbReference>
<dbReference type="Gene3D" id="2.160.20.10">
    <property type="entry name" value="Single-stranded right-handed beta-helix, Pectin lyase-like"/>
    <property type="match status" value="1"/>
</dbReference>
<dbReference type="OrthoDB" id="1776524at2"/>
<reference evidence="3 4" key="1">
    <citation type="submission" date="2018-04" db="EMBL/GenBank/DDBJ databases">
        <title>The genome sequence of Caulobacter sp. 744.</title>
        <authorList>
            <person name="Gao J."/>
            <person name="Sun J."/>
        </authorList>
    </citation>
    <scope>NUCLEOTIDE SEQUENCE [LARGE SCALE GENOMIC DNA]</scope>
    <source>
        <strain evidence="3 4">774</strain>
    </source>
</reference>
<dbReference type="Proteomes" id="UP000245073">
    <property type="component" value="Unassembled WGS sequence"/>
</dbReference>
<comment type="caution">
    <text evidence="3">The sequence shown here is derived from an EMBL/GenBank/DDBJ whole genome shotgun (WGS) entry which is preliminary data.</text>
</comment>
<dbReference type="InterPro" id="IPR011050">
    <property type="entry name" value="Pectin_lyase_fold/virulence"/>
</dbReference>
<gene>
    <name evidence="3" type="ORF">DDF67_01935</name>
</gene>
<dbReference type="RefSeq" id="WP_109099286.1">
    <property type="nucleotide sequence ID" value="NZ_QDKQ01000013.1"/>
</dbReference>
<protein>
    <recommendedName>
        <fullName evidence="2">Filamentous haemagglutinin FhaB/tRNA nuclease CdiA-like TPS domain-containing protein</fullName>
    </recommendedName>
</protein>
<dbReference type="Pfam" id="PF18676">
    <property type="entry name" value="MBG_2"/>
    <property type="match status" value="8"/>
</dbReference>